<dbReference type="Pfam" id="PF22629">
    <property type="entry name" value="ACT_AHAS_ss"/>
    <property type="match status" value="1"/>
</dbReference>
<proteinExistence type="inferred from homology"/>
<dbReference type="PROSITE" id="PS00065">
    <property type="entry name" value="D_2_HYDROXYACID_DH_1"/>
    <property type="match status" value="1"/>
</dbReference>
<keyword evidence="8 14" id="KW-0560">Oxidoreductase</keyword>
<protein>
    <recommendedName>
        <fullName evidence="6">D-3-phosphoglycerate dehydrogenase</fullName>
        <ecNumber evidence="4">1.1.1.399</ecNumber>
        <ecNumber evidence="5">1.1.1.95</ecNumber>
    </recommendedName>
    <alternativeName>
        <fullName evidence="11">2-oxoglutarate reductase</fullName>
    </alternativeName>
</protein>
<evidence type="ECO:0000256" key="14">
    <source>
        <dbReference type="RuleBase" id="RU003719"/>
    </source>
</evidence>
<dbReference type="EC" id="1.1.1.399" evidence="4"/>
<reference evidence="16 17" key="1">
    <citation type="submission" date="2019-06" db="EMBL/GenBank/DDBJ databases">
        <title>Whole genome shotgun sequence of Cellulomonas gelida NBRC 3748.</title>
        <authorList>
            <person name="Hosoyama A."/>
            <person name="Uohara A."/>
            <person name="Ohji S."/>
            <person name="Ichikawa N."/>
        </authorList>
    </citation>
    <scope>NUCLEOTIDE SEQUENCE [LARGE SCALE GENOMIC DNA]</scope>
    <source>
        <strain evidence="16 17">NBRC 3748</strain>
    </source>
</reference>
<dbReference type="GO" id="GO:0004617">
    <property type="term" value="F:phosphoglycerate dehydrogenase activity"/>
    <property type="evidence" value="ECO:0007669"/>
    <property type="project" value="UniProtKB-EC"/>
</dbReference>
<dbReference type="InterPro" id="IPR029753">
    <property type="entry name" value="D-isomer_DH_CS"/>
</dbReference>
<comment type="function">
    <text evidence="1">Catalyzes the reversible oxidation of 3-phospho-D-glycerate to 3-phosphonooxypyruvate, the first step of the phosphorylated L-serine biosynthesis pathway. Also catalyzes the reversible oxidation of 2-hydroxyglutarate to 2-oxoglutarate.</text>
</comment>
<accession>A0A4Y3KHU2</accession>
<evidence type="ECO:0000256" key="10">
    <source>
        <dbReference type="ARBA" id="ARBA00023299"/>
    </source>
</evidence>
<dbReference type="Proteomes" id="UP000320461">
    <property type="component" value="Unassembled WGS sequence"/>
</dbReference>
<evidence type="ECO:0000256" key="13">
    <source>
        <dbReference type="ARBA" id="ARBA00048731"/>
    </source>
</evidence>
<dbReference type="InterPro" id="IPR029752">
    <property type="entry name" value="D-isomer_DH_CS1"/>
</dbReference>
<gene>
    <name evidence="16" type="primary">serA</name>
    <name evidence="16" type="ORF">CGE01nite_12320</name>
</gene>
<organism evidence="16 17">
    <name type="scientific">Cellulomonas gelida</name>
    <dbReference type="NCBI Taxonomy" id="1712"/>
    <lineage>
        <taxon>Bacteria</taxon>
        <taxon>Bacillati</taxon>
        <taxon>Actinomycetota</taxon>
        <taxon>Actinomycetes</taxon>
        <taxon>Micrococcales</taxon>
        <taxon>Cellulomonadaceae</taxon>
        <taxon>Cellulomonas</taxon>
    </lineage>
</organism>
<evidence type="ECO:0000256" key="12">
    <source>
        <dbReference type="ARBA" id="ARBA00048126"/>
    </source>
</evidence>
<evidence type="ECO:0000313" key="17">
    <source>
        <dbReference type="Proteomes" id="UP000320461"/>
    </source>
</evidence>
<dbReference type="GO" id="GO:0051287">
    <property type="term" value="F:NAD binding"/>
    <property type="evidence" value="ECO:0007669"/>
    <property type="project" value="InterPro"/>
</dbReference>
<dbReference type="RefSeq" id="WP_141369634.1">
    <property type="nucleotide sequence ID" value="NZ_BJLQ01000009.1"/>
</dbReference>
<dbReference type="InterPro" id="IPR006140">
    <property type="entry name" value="D-isomer_DH_NAD-bd"/>
</dbReference>
<evidence type="ECO:0000256" key="6">
    <source>
        <dbReference type="ARBA" id="ARBA00021582"/>
    </source>
</evidence>
<evidence type="ECO:0000256" key="7">
    <source>
        <dbReference type="ARBA" id="ARBA00022605"/>
    </source>
</evidence>
<evidence type="ECO:0000256" key="5">
    <source>
        <dbReference type="ARBA" id="ARBA00013143"/>
    </source>
</evidence>
<dbReference type="GO" id="GO:0047545">
    <property type="term" value="F:(S)-2-hydroxyglutarate dehydrogenase activity"/>
    <property type="evidence" value="ECO:0007669"/>
    <property type="project" value="UniProtKB-ARBA"/>
</dbReference>
<dbReference type="SUPFAM" id="SSF51735">
    <property type="entry name" value="NAD(P)-binding Rossmann-fold domains"/>
    <property type="match status" value="1"/>
</dbReference>
<comment type="catalytic activity">
    <reaction evidence="13">
        <text>(2R)-3-phosphoglycerate + NAD(+) = 3-phosphooxypyruvate + NADH + H(+)</text>
        <dbReference type="Rhea" id="RHEA:12641"/>
        <dbReference type="ChEBI" id="CHEBI:15378"/>
        <dbReference type="ChEBI" id="CHEBI:18110"/>
        <dbReference type="ChEBI" id="CHEBI:57540"/>
        <dbReference type="ChEBI" id="CHEBI:57945"/>
        <dbReference type="ChEBI" id="CHEBI:58272"/>
        <dbReference type="EC" id="1.1.1.95"/>
    </reaction>
</comment>
<dbReference type="EC" id="1.1.1.95" evidence="5"/>
<evidence type="ECO:0000256" key="9">
    <source>
        <dbReference type="ARBA" id="ARBA00023027"/>
    </source>
</evidence>
<dbReference type="PANTHER" id="PTHR42789">
    <property type="entry name" value="D-ISOMER SPECIFIC 2-HYDROXYACID DEHYDROGENASE FAMILY PROTEIN (AFU_ORTHOLOGUE AFUA_6G10090)"/>
    <property type="match status" value="1"/>
</dbReference>
<dbReference type="Gene3D" id="3.30.70.260">
    <property type="match status" value="1"/>
</dbReference>
<keyword evidence="10" id="KW-0718">Serine biosynthesis</keyword>
<keyword evidence="17" id="KW-1185">Reference proteome</keyword>
<evidence type="ECO:0000256" key="2">
    <source>
        <dbReference type="ARBA" id="ARBA00005216"/>
    </source>
</evidence>
<dbReference type="Gene3D" id="3.40.50.720">
    <property type="entry name" value="NAD(P)-binding Rossmann-like Domain"/>
    <property type="match status" value="2"/>
</dbReference>
<name>A0A4Y3KHU2_9CELL</name>
<dbReference type="Pfam" id="PF00389">
    <property type="entry name" value="2-Hacid_dh"/>
    <property type="match status" value="1"/>
</dbReference>
<dbReference type="InterPro" id="IPR036291">
    <property type="entry name" value="NAD(P)-bd_dom_sf"/>
</dbReference>
<dbReference type="EMBL" id="BJLQ01000009">
    <property type="protein sequence ID" value="GEA83981.1"/>
    <property type="molecule type" value="Genomic_DNA"/>
</dbReference>
<dbReference type="FunFam" id="3.40.50.720:FF:000041">
    <property type="entry name" value="D-3-phosphoglycerate dehydrogenase"/>
    <property type="match status" value="1"/>
</dbReference>
<dbReference type="Pfam" id="PF02826">
    <property type="entry name" value="2-Hacid_dh_C"/>
    <property type="match status" value="1"/>
</dbReference>
<dbReference type="InterPro" id="IPR002912">
    <property type="entry name" value="ACT_dom"/>
</dbReference>
<evidence type="ECO:0000256" key="11">
    <source>
        <dbReference type="ARBA" id="ARBA00030455"/>
    </source>
</evidence>
<dbReference type="AlphaFoldDB" id="A0A4Y3KHU2"/>
<dbReference type="PROSITE" id="PS51671">
    <property type="entry name" value="ACT"/>
    <property type="match status" value="1"/>
</dbReference>
<dbReference type="CDD" id="cd12176">
    <property type="entry name" value="PGDH_3"/>
    <property type="match status" value="1"/>
</dbReference>
<dbReference type="UniPathway" id="UPA00135">
    <property type="reaction ID" value="UER00196"/>
</dbReference>
<comment type="catalytic activity">
    <reaction evidence="12">
        <text>(R)-2-hydroxyglutarate + NAD(+) = 2-oxoglutarate + NADH + H(+)</text>
        <dbReference type="Rhea" id="RHEA:49612"/>
        <dbReference type="ChEBI" id="CHEBI:15378"/>
        <dbReference type="ChEBI" id="CHEBI:15801"/>
        <dbReference type="ChEBI" id="CHEBI:16810"/>
        <dbReference type="ChEBI" id="CHEBI:57540"/>
        <dbReference type="ChEBI" id="CHEBI:57945"/>
        <dbReference type="EC" id="1.1.1.399"/>
    </reaction>
</comment>
<comment type="similarity">
    <text evidence="3 14">Belongs to the D-isomer specific 2-hydroxyacid dehydrogenase family.</text>
</comment>
<dbReference type="InterPro" id="IPR050857">
    <property type="entry name" value="D-2-hydroxyacid_DH"/>
</dbReference>
<keyword evidence="9" id="KW-0520">NAD</keyword>
<dbReference type="InterPro" id="IPR054480">
    <property type="entry name" value="AHAS_small-like_ACT"/>
</dbReference>
<evidence type="ECO:0000313" key="16">
    <source>
        <dbReference type="EMBL" id="GEA83981.1"/>
    </source>
</evidence>
<dbReference type="OrthoDB" id="9793626at2"/>
<evidence type="ECO:0000256" key="1">
    <source>
        <dbReference type="ARBA" id="ARBA00003800"/>
    </source>
</evidence>
<evidence type="ECO:0000256" key="8">
    <source>
        <dbReference type="ARBA" id="ARBA00023002"/>
    </source>
</evidence>
<sequence>MPKALLLENLHPHARAILEAAGFDVTTRTGALDESELIDALDGVELLGIRSKTQVTADVLAHAPDLVAIGAFCIGTNQIDLRAAASLGVATFNAPFSNTRSVVEIAIADIISLTRRLTVFDKEMHDGVWNKSATGAHEVRGRTLGIIGYGNIGTQLSVLAENLGMSVVFYDAAEKLSLGNARRAATLDELLETADVVTLHVDGRPGNAGFFGAPQIARMKPGSILLNLSRGFVVDPAAVRDGIVSGHLAGAAIDVFPEEPKRKGDPFESELRGLPNVILTPHTGGSTEEAQEAIGQFVANKVRDYLATGSTTLSVNLPNVALDQPPGVHRLAYLHRNVPGVLATVNATLAEHGVNIEGQLLATRGELGYVVTDAGSPVEDALVDALAAQPEAIRVRLLS</sequence>
<evidence type="ECO:0000256" key="4">
    <source>
        <dbReference type="ARBA" id="ARBA00013001"/>
    </source>
</evidence>
<comment type="pathway">
    <text evidence="2">Amino-acid biosynthesis; L-serine biosynthesis; L-serine from 3-phospho-D-glycerate: step 1/3.</text>
</comment>
<dbReference type="InterPro" id="IPR006139">
    <property type="entry name" value="D-isomer_2_OHA_DH_cat_dom"/>
</dbReference>
<dbReference type="PANTHER" id="PTHR42789:SF1">
    <property type="entry name" value="D-ISOMER SPECIFIC 2-HYDROXYACID DEHYDROGENASE FAMILY PROTEIN (AFU_ORTHOLOGUE AFUA_6G10090)"/>
    <property type="match status" value="1"/>
</dbReference>
<keyword evidence="7" id="KW-0028">Amino-acid biosynthesis</keyword>
<comment type="caution">
    <text evidence="16">The sequence shown here is derived from an EMBL/GenBank/DDBJ whole genome shotgun (WGS) entry which is preliminary data.</text>
</comment>
<evidence type="ECO:0000259" key="15">
    <source>
        <dbReference type="PROSITE" id="PS51671"/>
    </source>
</evidence>
<dbReference type="GO" id="GO:0006564">
    <property type="term" value="P:L-serine biosynthetic process"/>
    <property type="evidence" value="ECO:0007669"/>
    <property type="project" value="UniProtKB-KW"/>
</dbReference>
<dbReference type="PROSITE" id="PS00671">
    <property type="entry name" value="D_2_HYDROXYACID_DH_3"/>
    <property type="match status" value="1"/>
</dbReference>
<dbReference type="CDD" id="cd04901">
    <property type="entry name" value="ACT_3PGDH"/>
    <property type="match status" value="1"/>
</dbReference>
<dbReference type="NCBIfam" id="NF008759">
    <property type="entry name" value="PRK11790.1"/>
    <property type="match status" value="1"/>
</dbReference>
<evidence type="ECO:0000256" key="3">
    <source>
        <dbReference type="ARBA" id="ARBA00005854"/>
    </source>
</evidence>
<dbReference type="SUPFAM" id="SSF55021">
    <property type="entry name" value="ACT-like"/>
    <property type="match status" value="1"/>
</dbReference>
<dbReference type="SUPFAM" id="SSF52283">
    <property type="entry name" value="Formate/glycerate dehydrogenase catalytic domain-like"/>
    <property type="match status" value="1"/>
</dbReference>
<feature type="domain" description="ACT" evidence="15">
    <location>
        <begin position="330"/>
        <end position="399"/>
    </location>
</feature>
<dbReference type="InterPro" id="IPR045865">
    <property type="entry name" value="ACT-like_dom_sf"/>
</dbReference>